<feature type="domain" description="Flavin reductase like" evidence="2">
    <location>
        <begin position="40"/>
        <end position="187"/>
    </location>
</feature>
<comment type="caution">
    <text evidence="3">The sequence shown here is derived from an EMBL/GenBank/DDBJ whole genome shotgun (WGS) entry which is preliminary data.</text>
</comment>
<dbReference type="AlphaFoldDB" id="A0A5M6IS42"/>
<evidence type="ECO:0000313" key="3">
    <source>
        <dbReference type="EMBL" id="KAA5611011.1"/>
    </source>
</evidence>
<sequence length="194" mass="20107">MKSFSVPDDASPLGSRAFPGMMPTGGAHMAVDRQLYREAMARVGAAVHVITTDGPAGRHGFTASAVCSVTDDPPTLLVCQKRTSDSNAAFKRNGVLCVNTLADAHQDLSSVFAGLTECDMAGRFAAGAWGEAVTGAPVLQGALVVFDCRIAQVVEVGTHSVLFCEVAAIVPGEGKAGLIYFGRRYHPVGAATPD</sequence>
<dbReference type="GO" id="GO:0006208">
    <property type="term" value="P:pyrimidine nucleobase catabolic process"/>
    <property type="evidence" value="ECO:0007669"/>
    <property type="project" value="TreeGrafter"/>
</dbReference>
<dbReference type="GO" id="GO:0042602">
    <property type="term" value="F:riboflavin reductase (NADPH) activity"/>
    <property type="evidence" value="ECO:0007669"/>
    <property type="project" value="TreeGrafter"/>
</dbReference>
<dbReference type="GO" id="GO:0010181">
    <property type="term" value="F:FMN binding"/>
    <property type="evidence" value="ECO:0007669"/>
    <property type="project" value="InterPro"/>
</dbReference>
<dbReference type="Proteomes" id="UP000325255">
    <property type="component" value="Unassembled WGS sequence"/>
</dbReference>
<keyword evidence="4" id="KW-1185">Reference proteome</keyword>
<name>A0A5M6IS42_9PROT</name>
<proteinExistence type="predicted"/>
<dbReference type="Pfam" id="PF01613">
    <property type="entry name" value="Flavin_Reduct"/>
    <property type="match status" value="1"/>
</dbReference>
<dbReference type="SUPFAM" id="SSF50475">
    <property type="entry name" value="FMN-binding split barrel"/>
    <property type="match status" value="1"/>
</dbReference>
<evidence type="ECO:0000313" key="4">
    <source>
        <dbReference type="Proteomes" id="UP000325255"/>
    </source>
</evidence>
<gene>
    <name evidence="3" type="ORF">F1189_16505</name>
</gene>
<dbReference type="OrthoDB" id="9789254at2"/>
<keyword evidence="1" id="KW-0560">Oxidoreductase</keyword>
<evidence type="ECO:0000259" key="2">
    <source>
        <dbReference type="SMART" id="SM00903"/>
    </source>
</evidence>
<organism evidence="3 4">
    <name type="scientific">Rhodovastum atsumiense</name>
    <dbReference type="NCBI Taxonomy" id="504468"/>
    <lineage>
        <taxon>Bacteria</taxon>
        <taxon>Pseudomonadati</taxon>
        <taxon>Pseudomonadota</taxon>
        <taxon>Alphaproteobacteria</taxon>
        <taxon>Acetobacterales</taxon>
        <taxon>Acetobacteraceae</taxon>
        <taxon>Rhodovastum</taxon>
    </lineage>
</organism>
<dbReference type="EMBL" id="VWPK01000025">
    <property type="protein sequence ID" value="KAA5611011.1"/>
    <property type="molecule type" value="Genomic_DNA"/>
</dbReference>
<accession>A0A5M6IS42</accession>
<dbReference type="Gene3D" id="2.30.110.10">
    <property type="entry name" value="Electron Transport, Fmn-binding Protein, Chain A"/>
    <property type="match status" value="1"/>
</dbReference>
<dbReference type="InterPro" id="IPR002563">
    <property type="entry name" value="Flavin_Rdtase-like_dom"/>
</dbReference>
<dbReference type="PANTHER" id="PTHR30466">
    <property type="entry name" value="FLAVIN REDUCTASE"/>
    <property type="match status" value="1"/>
</dbReference>
<dbReference type="InterPro" id="IPR050268">
    <property type="entry name" value="NADH-dep_flavin_reductase"/>
</dbReference>
<reference evidence="3 4" key="1">
    <citation type="submission" date="2019-09" db="EMBL/GenBank/DDBJ databases">
        <title>Genome sequence of Rhodovastum atsumiense, a diverse member of the Acetobacteraceae family of non-sulfur purple photosynthetic bacteria.</title>
        <authorList>
            <person name="Meyer T."/>
            <person name="Kyndt J."/>
        </authorList>
    </citation>
    <scope>NUCLEOTIDE SEQUENCE [LARGE SCALE GENOMIC DNA]</scope>
    <source>
        <strain evidence="3 4">DSM 21279</strain>
    </source>
</reference>
<dbReference type="PANTHER" id="PTHR30466:SF1">
    <property type="entry name" value="FMN REDUCTASE (NADH) RUTF"/>
    <property type="match status" value="1"/>
</dbReference>
<dbReference type="SMART" id="SM00903">
    <property type="entry name" value="Flavin_Reduct"/>
    <property type="match status" value="1"/>
</dbReference>
<evidence type="ECO:0000256" key="1">
    <source>
        <dbReference type="ARBA" id="ARBA00023002"/>
    </source>
</evidence>
<protein>
    <submittedName>
        <fullName evidence="3">FMN reductase</fullName>
    </submittedName>
</protein>
<dbReference type="InterPro" id="IPR012349">
    <property type="entry name" value="Split_barrel_FMN-bd"/>
</dbReference>